<dbReference type="InterPro" id="IPR027394">
    <property type="entry name" value="Cytochrome-c3_hydrogenase_C"/>
</dbReference>
<evidence type="ECO:0000256" key="9">
    <source>
        <dbReference type="ARBA" id="ARBA00023002"/>
    </source>
</evidence>
<feature type="domain" description="Cytochrome-c3 hydrogenase C-terminal" evidence="15">
    <location>
        <begin position="206"/>
        <end position="283"/>
    </location>
</feature>
<evidence type="ECO:0000256" key="2">
    <source>
        <dbReference type="ARBA" id="ARBA00001966"/>
    </source>
</evidence>
<feature type="binding site" evidence="13">
    <location>
        <position position="271"/>
    </location>
    <ligand>
        <name>[3Fe-4S] cluster</name>
        <dbReference type="ChEBI" id="CHEBI:21137"/>
    </ligand>
</feature>
<dbReference type="NCBIfam" id="TIGR00391">
    <property type="entry name" value="hydA"/>
    <property type="match status" value="1"/>
</dbReference>
<proteinExistence type="inferred from homology"/>
<evidence type="ECO:0000256" key="3">
    <source>
        <dbReference type="ARBA" id="ARBA00004196"/>
    </source>
</evidence>
<dbReference type="InterPro" id="IPR001821">
    <property type="entry name" value="NiFe_hydrogenase_ssu"/>
</dbReference>
<dbReference type="Proteomes" id="UP000563151">
    <property type="component" value="Unassembled WGS sequence"/>
</dbReference>
<reference evidence="16 17" key="1">
    <citation type="submission" date="2020-04" db="EMBL/GenBank/DDBJ databases">
        <title>Genomic insights into acetone-butanol-ethanol (ABE) fermentation by sequencing solventogenic clostridia strains.</title>
        <authorList>
            <person name="Brown S."/>
        </authorList>
    </citation>
    <scope>NUCLEOTIDE SEQUENCE [LARGE SCALE GENOMIC DNA]</scope>
    <source>
        <strain evidence="16 17">DJ011</strain>
    </source>
</reference>
<evidence type="ECO:0000256" key="13">
    <source>
        <dbReference type="PIRSR" id="PIRSR000310-1"/>
    </source>
</evidence>
<comment type="similarity">
    <text evidence="4">Belongs to the [NiFe]/[NiFeSe] hydrogenase small subunit family.</text>
</comment>
<keyword evidence="7 13" id="KW-0479">Metal-binding</keyword>
<evidence type="ECO:0000256" key="10">
    <source>
        <dbReference type="ARBA" id="ARBA00023004"/>
    </source>
</evidence>
<dbReference type="GO" id="GO:0051539">
    <property type="term" value="F:4 iron, 4 sulfur cluster binding"/>
    <property type="evidence" value="ECO:0007669"/>
    <property type="project" value="UniProtKB-KW"/>
</dbReference>
<keyword evidence="10 13" id="KW-0408">Iron</keyword>
<dbReference type="GO" id="GO:0009375">
    <property type="term" value="C:ferredoxin hydrogenase complex"/>
    <property type="evidence" value="ECO:0007669"/>
    <property type="project" value="InterPro"/>
</dbReference>
<sequence>MCPFISKKESTAKIISEEVIKLIEREKIKKINAMWIEVTGCSGNIISFLNGENPGLIYILKNLVNLTYNNSIMSQEGQGAFYQFLDTLNTEFILLVDGAVSTKDNGLYNIIAKYNGKNITALEGIKMAGEKAKHVLCVGTCASYGGISAAKPNPSGSKSVKEVLNREVIRLPGCPCHPDWVVGTLAHLVGYGLPELDSQSRPTMFYGATIHDTCTRRGYFDKKIFAKKLGDKECMFKLGCRGPVTRTDCPIRKWNGYVNWPIGDNTPCIGCAQAYFPDGMEPFIRY</sequence>
<dbReference type="Pfam" id="PF01058">
    <property type="entry name" value="Oxidored_q6"/>
    <property type="match status" value="1"/>
</dbReference>
<dbReference type="GO" id="GO:0008901">
    <property type="term" value="F:ferredoxin hydrogenase activity"/>
    <property type="evidence" value="ECO:0007669"/>
    <property type="project" value="InterPro"/>
</dbReference>
<gene>
    <name evidence="16" type="ORF">HGG79_04170</name>
</gene>
<evidence type="ECO:0000256" key="6">
    <source>
        <dbReference type="ARBA" id="ARBA00022485"/>
    </source>
</evidence>
<dbReference type="AlphaFoldDB" id="A0A923E5R2"/>
<evidence type="ECO:0000256" key="12">
    <source>
        <dbReference type="ARBA" id="ARBA00023291"/>
    </source>
</evidence>
<comment type="subcellular location">
    <subcellularLocation>
        <location evidence="3">Cell envelope</location>
    </subcellularLocation>
</comment>
<keyword evidence="8" id="KW-0732">Signal</keyword>
<name>A0A923E5R2_CLOTT</name>
<feature type="binding site" evidence="13">
    <location>
        <position position="174"/>
    </location>
    <ligand>
        <name>[4Fe-4S] cluster</name>
        <dbReference type="ChEBI" id="CHEBI:49883"/>
        <label>1</label>
    </ligand>
</feature>
<dbReference type="PANTHER" id="PTHR30013:SF7">
    <property type="entry name" value="HYDROGENASE-2 SMALL CHAIN"/>
    <property type="match status" value="1"/>
</dbReference>
<accession>A0A923E5R2</accession>
<dbReference type="Pfam" id="PF14720">
    <property type="entry name" value="NiFe_hyd_SSU_C"/>
    <property type="match status" value="1"/>
</dbReference>
<dbReference type="GO" id="GO:0030313">
    <property type="term" value="C:cell envelope"/>
    <property type="evidence" value="ECO:0007669"/>
    <property type="project" value="UniProtKB-SubCell"/>
</dbReference>
<comment type="cofactor">
    <cofactor evidence="1">
        <name>[3Fe-4S] cluster</name>
        <dbReference type="ChEBI" id="CHEBI:21137"/>
    </cofactor>
</comment>
<feature type="binding site" evidence="13">
    <location>
        <position position="234"/>
    </location>
    <ligand>
        <name>[4Fe-4S] cluster</name>
        <dbReference type="ChEBI" id="CHEBI:49883"/>
        <label>2</label>
    </ligand>
</feature>
<comment type="caution">
    <text evidence="16">The sequence shown here is derived from an EMBL/GenBank/DDBJ whole genome shotgun (WGS) entry which is preliminary data.</text>
</comment>
<dbReference type="PANTHER" id="PTHR30013">
    <property type="entry name" value="NIFE / NIFESE HYDROGENASE SMALL SUBUNIT FAMILY MEMBER"/>
    <property type="match status" value="1"/>
</dbReference>
<evidence type="ECO:0000313" key="16">
    <source>
        <dbReference type="EMBL" id="MBC2396977.1"/>
    </source>
</evidence>
<keyword evidence="6 13" id="KW-0004">4Fe-4S</keyword>
<keyword evidence="12 13" id="KW-0003">3Fe-4S</keyword>
<evidence type="ECO:0000256" key="7">
    <source>
        <dbReference type="ARBA" id="ARBA00022723"/>
    </source>
</evidence>
<evidence type="ECO:0000256" key="8">
    <source>
        <dbReference type="ARBA" id="ARBA00022729"/>
    </source>
</evidence>
<feature type="binding site" evidence="13">
    <location>
        <position position="41"/>
    </location>
    <ligand>
        <name>[4Fe-4S] cluster</name>
        <dbReference type="ChEBI" id="CHEBI:49883"/>
        <label>1</label>
    </ligand>
</feature>
<evidence type="ECO:0000313" key="17">
    <source>
        <dbReference type="Proteomes" id="UP000563151"/>
    </source>
</evidence>
<dbReference type="InterPro" id="IPR037148">
    <property type="entry name" value="NiFe-Hase_small_C_sf"/>
</dbReference>
<dbReference type="PIRSF" id="PIRSF000310">
    <property type="entry name" value="NiFe_hyd_ssu"/>
    <property type="match status" value="1"/>
</dbReference>
<dbReference type="GO" id="GO:0009061">
    <property type="term" value="P:anaerobic respiration"/>
    <property type="evidence" value="ECO:0007669"/>
    <property type="project" value="TreeGrafter"/>
</dbReference>
<dbReference type="PRINTS" id="PR00614">
    <property type="entry name" value="NIHGNASESMLL"/>
</dbReference>
<dbReference type="RefSeq" id="WP_035147927.1">
    <property type="nucleotide sequence ID" value="NZ_JAAZWO010000004.1"/>
</dbReference>
<evidence type="ECO:0000256" key="5">
    <source>
        <dbReference type="ARBA" id="ARBA00011771"/>
    </source>
</evidence>
<feature type="binding site" evidence="13">
    <location>
        <position position="211"/>
    </location>
    <ligand>
        <name>[4Fe-4S] cluster</name>
        <dbReference type="ChEBI" id="CHEBI:49883"/>
        <label>2</label>
    </ligand>
</feature>
<feature type="binding site" evidence="13">
    <location>
        <position position="240"/>
    </location>
    <ligand>
        <name>[4Fe-4S] cluster</name>
        <dbReference type="ChEBI" id="CHEBI:49883"/>
        <label>2</label>
    </ligand>
</feature>
<evidence type="ECO:0000256" key="1">
    <source>
        <dbReference type="ARBA" id="ARBA00001927"/>
    </source>
</evidence>
<feature type="binding site" evidence="13">
    <location>
        <position position="268"/>
    </location>
    <ligand>
        <name>[3Fe-4S] cluster</name>
        <dbReference type="ChEBI" id="CHEBI:21137"/>
    </ligand>
</feature>
<dbReference type="InterPro" id="IPR037024">
    <property type="entry name" value="NiFe_Hase_small_N_sf"/>
</dbReference>
<organism evidence="16 17">
    <name type="scientific">Clostridium tetanomorphum</name>
    <dbReference type="NCBI Taxonomy" id="1553"/>
    <lineage>
        <taxon>Bacteria</taxon>
        <taxon>Bacillati</taxon>
        <taxon>Bacillota</taxon>
        <taxon>Clostridia</taxon>
        <taxon>Eubacteriales</taxon>
        <taxon>Clostridiaceae</taxon>
        <taxon>Clostridium</taxon>
    </lineage>
</organism>
<evidence type="ECO:0000256" key="4">
    <source>
        <dbReference type="ARBA" id="ARBA00006605"/>
    </source>
</evidence>
<dbReference type="GO" id="GO:0051538">
    <property type="term" value="F:3 iron, 4 sulfur cluster binding"/>
    <property type="evidence" value="ECO:0007669"/>
    <property type="project" value="UniProtKB-KW"/>
</dbReference>
<keyword evidence="17" id="KW-1185">Reference proteome</keyword>
<comment type="cofactor">
    <cofactor evidence="2">
        <name>[4Fe-4S] cluster</name>
        <dbReference type="ChEBI" id="CHEBI:49883"/>
    </cofactor>
</comment>
<comment type="subunit">
    <text evidence="5">Heterodimer of a large and a small subunit.</text>
</comment>
<dbReference type="GO" id="GO:0009055">
    <property type="term" value="F:electron transfer activity"/>
    <property type="evidence" value="ECO:0007669"/>
    <property type="project" value="TreeGrafter"/>
</dbReference>
<feature type="binding site" evidence="13">
    <location>
        <position position="214"/>
    </location>
    <ligand>
        <name>[4Fe-4S] cluster</name>
        <dbReference type="ChEBI" id="CHEBI:49883"/>
        <label>2</label>
    </ligand>
</feature>
<keyword evidence="9" id="KW-0560">Oxidoreductase</keyword>
<feature type="binding site" evidence="13">
    <location>
        <position position="141"/>
    </location>
    <ligand>
        <name>[4Fe-4S] cluster</name>
        <dbReference type="ChEBI" id="CHEBI:49883"/>
        <label>1</label>
    </ligand>
</feature>
<dbReference type="SUPFAM" id="SSF56770">
    <property type="entry name" value="HydA/Nqo6-like"/>
    <property type="match status" value="1"/>
</dbReference>
<dbReference type="EMBL" id="JAAZWO010000004">
    <property type="protein sequence ID" value="MBC2396977.1"/>
    <property type="molecule type" value="Genomic_DNA"/>
</dbReference>
<dbReference type="GO" id="GO:0046872">
    <property type="term" value="F:metal ion binding"/>
    <property type="evidence" value="ECO:0007669"/>
    <property type="project" value="UniProtKB-KW"/>
</dbReference>
<keyword evidence="11 13" id="KW-0411">Iron-sulfur</keyword>
<dbReference type="InterPro" id="IPR006137">
    <property type="entry name" value="NADH_UbQ_OxRdtase-like_20kDa"/>
</dbReference>
<dbReference type="Gene3D" id="4.10.480.10">
    <property type="entry name" value="Cytochrome-c3 hydrogenase, C-terminal domain"/>
    <property type="match status" value="1"/>
</dbReference>
<feature type="binding site" evidence="13">
    <location>
        <position position="249"/>
    </location>
    <ligand>
        <name>[3Fe-4S] cluster</name>
        <dbReference type="ChEBI" id="CHEBI:21137"/>
    </ligand>
</feature>
<evidence type="ECO:0000256" key="11">
    <source>
        <dbReference type="ARBA" id="ARBA00023014"/>
    </source>
</evidence>
<evidence type="ECO:0000259" key="15">
    <source>
        <dbReference type="Pfam" id="PF14720"/>
    </source>
</evidence>
<evidence type="ECO:0000259" key="14">
    <source>
        <dbReference type="Pfam" id="PF01058"/>
    </source>
</evidence>
<dbReference type="Gene3D" id="3.40.50.700">
    <property type="entry name" value="NADH:ubiquinone oxidoreductase-like, 20kDa subunit"/>
    <property type="match status" value="1"/>
</dbReference>
<dbReference type="GO" id="GO:0016020">
    <property type="term" value="C:membrane"/>
    <property type="evidence" value="ECO:0007669"/>
    <property type="project" value="TreeGrafter"/>
</dbReference>
<dbReference type="GO" id="GO:0044569">
    <property type="term" value="C:[Ni-Fe] hydrogenase complex"/>
    <property type="evidence" value="ECO:0007669"/>
    <property type="project" value="TreeGrafter"/>
</dbReference>
<feature type="domain" description="NADH:ubiquinone oxidoreductase-like 20kDa subunit" evidence="14">
    <location>
        <begin position="41"/>
        <end position="188"/>
    </location>
</feature>
<protein>
    <submittedName>
        <fullName evidence="16">Hydrogenase small subunit</fullName>
    </submittedName>
</protein>